<dbReference type="InterPro" id="IPR000504">
    <property type="entry name" value="RRM_dom"/>
</dbReference>
<reference evidence="10" key="2">
    <citation type="submission" date="2015-01" db="EMBL/GenBank/DDBJ databases">
        <title>Evolutionary Origins and Diversification of the Mycorrhizal Mutualists.</title>
        <authorList>
            <consortium name="DOE Joint Genome Institute"/>
            <consortium name="Mycorrhizal Genomics Consortium"/>
            <person name="Kohler A."/>
            <person name="Kuo A."/>
            <person name="Nagy L.G."/>
            <person name="Floudas D."/>
            <person name="Copeland A."/>
            <person name="Barry K.W."/>
            <person name="Cichocki N."/>
            <person name="Veneault-Fourrey C."/>
            <person name="LaButti K."/>
            <person name="Lindquist E.A."/>
            <person name="Lipzen A."/>
            <person name="Lundell T."/>
            <person name="Morin E."/>
            <person name="Murat C."/>
            <person name="Riley R."/>
            <person name="Ohm R."/>
            <person name="Sun H."/>
            <person name="Tunlid A."/>
            <person name="Henrissat B."/>
            <person name="Grigoriev I.V."/>
            <person name="Hibbett D.S."/>
            <person name="Martin F."/>
        </authorList>
    </citation>
    <scope>NUCLEOTIDE SEQUENCE [LARGE SCALE GENOMIC DNA]</scope>
    <source>
        <strain evidence="10">F 1598</strain>
    </source>
</reference>
<organism evidence="9 10">
    <name type="scientific">Piloderma croceum (strain F 1598)</name>
    <dbReference type="NCBI Taxonomy" id="765440"/>
    <lineage>
        <taxon>Eukaryota</taxon>
        <taxon>Fungi</taxon>
        <taxon>Dikarya</taxon>
        <taxon>Basidiomycota</taxon>
        <taxon>Agaricomycotina</taxon>
        <taxon>Agaricomycetes</taxon>
        <taxon>Agaricomycetidae</taxon>
        <taxon>Atheliales</taxon>
        <taxon>Atheliaceae</taxon>
        <taxon>Piloderma</taxon>
    </lineage>
</organism>
<dbReference type="OrthoDB" id="267048at2759"/>
<sequence length="905" mass="101052">MSSTLGKRKAREEEKADSLSHGSTLFVSNLPYTATSTDLQTLFSDIAPVRSAFVVLEHGTGVSKGVGYVSFAIKEDAESAFDTISNEGIVLDSRKLRVQWADTKPKEGEVVKREPKARPLPRTPHPRNVQDPQAIRTIVISGLPSSIDSKSLWKKIRKYEGAQTVEWPAKAENGDEDPSTAHVLFTTSASAQEAVNKLHAHVFKGSLLSVTLKKRFDSLAKAPSKQASTSTKISAPNRASRLIVRNLPFDITEQDLRAIFLPYGPVHSIHIPTGEADDEGKKAKAKGFAFVWMLSKKDAEIALEKCNGMAVRAGIAEVMAMDKQKKKKVRREEKKRQEAVKAEDGEKEKEDQDRPTEERVIAVDWALSKEKWQEEQAKMDVDDEGDPDTASVKSEDTSDNESDEESDDDDENLGVHVESGEEQDTSDDEDDLDTEAGDEKPVKPQLPPPETGTTLFVRNVPFAATEDELRTLFRAFGPLRYARITLDPATGRSRGTGFACFWNKTDADKVVEQSDLLRSETMGVETQPKKNPFTLPSILTPDPSSTLAQSLVLHGRTLDVARAVTRDEAGKLKEEGEKRREKADKRNLYLLREGVILPNTPAAESLTPAEIERRTNSFNARRTLLRSNPSLFISKTRLSIRQIPIFVTERVLKRLAIHAVRAFETEVKKGLRAGLTPDELAEIIDEENDEESQVKEEEGDKSMKKAHKKGERGTGVKQAKIVRQHERVDPVTGKGRSKGYGFLEMLQHADALRVLRWTNNNPDIGPLFEKWWKDELDDLIKQEKRKEDKDEARLKRMKDELEKSGSRQSKGTLIAEFSIENVQVVQRRSALQKDRGLTTEARPPREKIALSKKTPEEHSPKKRRLSAGSTKAIPANAEPTRAGKSLGSLIGRKRKERKSGQKGRS</sequence>
<dbReference type="HOGENOM" id="CLU_011608_0_0_1"/>
<dbReference type="InterPro" id="IPR051945">
    <property type="entry name" value="RRM_MRD1_RNA_proc_ribogen"/>
</dbReference>
<evidence type="ECO:0000256" key="4">
    <source>
        <dbReference type="ARBA" id="ARBA00023242"/>
    </source>
</evidence>
<feature type="domain" description="RRM" evidence="8">
    <location>
        <begin position="240"/>
        <end position="334"/>
    </location>
</feature>
<dbReference type="GO" id="GO:0005730">
    <property type="term" value="C:nucleolus"/>
    <property type="evidence" value="ECO:0007669"/>
    <property type="project" value="TreeGrafter"/>
</dbReference>
<evidence type="ECO:0000256" key="3">
    <source>
        <dbReference type="ARBA" id="ARBA00022884"/>
    </source>
</evidence>
<dbReference type="FunCoup" id="A0A0C3F969">
    <property type="interactions" value="715"/>
</dbReference>
<dbReference type="GO" id="GO:0003729">
    <property type="term" value="F:mRNA binding"/>
    <property type="evidence" value="ECO:0007669"/>
    <property type="project" value="TreeGrafter"/>
</dbReference>
<feature type="compositionally biased region" description="Basic and acidic residues" evidence="7">
    <location>
        <begin position="692"/>
        <end position="703"/>
    </location>
</feature>
<feature type="domain" description="RRM" evidence="8">
    <location>
        <begin position="23"/>
        <end position="103"/>
    </location>
</feature>
<dbReference type="Proteomes" id="UP000054166">
    <property type="component" value="Unassembled WGS sequence"/>
</dbReference>
<dbReference type="CDD" id="cd12676">
    <property type="entry name" value="RRM3_Nop4p"/>
    <property type="match status" value="1"/>
</dbReference>
<dbReference type="STRING" id="765440.A0A0C3F969"/>
<keyword evidence="4" id="KW-0539">Nucleus</keyword>
<dbReference type="EMBL" id="KN833000">
    <property type="protein sequence ID" value="KIM81165.1"/>
    <property type="molecule type" value="Genomic_DNA"/>
</dbReference>
<evidence type="ECO:0000259" key="8">
    <source>
        <dbReference type="PROSITE" id="PS50102"/>
    </source>
</evidence>
<feature type="region of interest" description="Disordered" evidence="7">
    <location>
        <begin position="828"/>
        <end position="905"/>
    </location>
</feature>
<feature type="compositionally biased region" description="Basic and acidic residues" evidence="7">
    <location>
        <begin position="330"/>
        <end position="360"/>
    </location>
</feature>
<keyword evidence="6" id="KW-0175">Coiled coil</keyword>
<evidence type="ECO:0000313" key="10">
    <source>
        <dbReference type="Proteomes" id="UP000054166"/>
    </source>
</evidence>
<evidence type="ECO:0000256" key="6">
    <source>
        <dbReference type="SAM" id="Coils"/>
    </source>
</evidence>
<keyword evidence="10" id="KW-1185">Reference proteome</keyword>
<dbReference type="FunFam" id="3.30.70.330:FF:000406">
    <property type="entry name" value="Related to Nucleolar protein NOP4"/>
    <property type="match status" value="1"/>
</dbReference>
<protein>
    <recommendedName>
        <fullName evidence="8">RRM domain-containing protein</fullName>
    </recommendedName>
</protein>
<keyword evidence="2" id="KW-0677">Repeat</keyword>
<feature type="compositionally biased region" description="Acidic residues" evidence="7">
    <location>
        <begin position="420"/>
        <end position="436"/>
    </location>
</feature>
<dbReference type="InterPro" id="IPR035979">
    <property type="entry name" value="RBD_domain_sf"/>
</dbReference>
<dbReference type="InParanoid" id="A0A0C3F969"/>
<reference evidence="9 10" key="1">
    <citation type="submission" date="2014-04" db="EMBL/GenBank/DDBJ databases">
        <authorList>
            <consortium name="DOE Joint Genome Institute"/>
            <person name="Kuo A."/>
            <person name="Tarkka M."/>
            <person name="Buscot F."/>
            <person name="Kohler A."/>
            <person name="Nagy L.G."/>
            <person name="Floudas D."/>
            <person name="Copeland A."/>
            <person name="Barry K.W."/>
            <person name="Cichocki N."/>
            <person name="Veneault-Fourrey C."/>
            <person name="LaButti K."/>
            <person name="Lindquist E.A."/>
            <person name="Lipzen A."/>
            <person name="Lundell T."/>
            <person name="Morin E."/>
            <person name="Murat C."/>
            <person name="Sun H."/>
            <person name="Tunlid A."/>
            <person name="Henrissat B."/>
            <person name="Grigoriev I.V."/>
            <person name="Hibbett D.S."/>
            <person name="Martin F."/>
            <person name="Nordberg H.P."/>
            <person name="Cantor M.N."/>
            <person name="Hua S.X."/>
        </authorList>
    </citation>
    <scope>NUCLEOTIDE SEQUENCE [LARGE SCALE GENOMIC DNA]</scope>
    <source>
        <strain evidence="9 10">F 1598</strain>
    </source>
</reference>
<feature type="compositionally biased region" description="Basic and acidic residues" evidence="7">
    <location>
        <begin position="831"/>
        <end position="859"/>
    </location>
</feature>
<proteinExistence type="predicted"/>
<dbReference type="Pfam" id="PF00076">
    <property type="entry name" value="RRM_1"/>
    <property type="match status" value="3"/>
</dbReference>
<dbReference type="SMART" id="SM00360">
    <property type="entry name" value="RRM"/>
    <property type="match status" value="4"/>
</dbReference>
<gene>
    <name evidence="9" type="ORF">PILCRDRAFT_821604</name>
</gene>
<dbReference type="PANTHER" id="PTHR48039">
    <property type="entry name" value="RNA-BINDING MOTIF PROTEIN 14B"/>
    <property type="match status" value="1"/>
</dbReference>
<dbReference type="InterPro" id="IPR012677">
    <property type="entry name" value="Nucleotide-bd_a/b_plait_sf"/>
</dbReference>
<evidence type="ECO:0000256" key="2">
    <source>
        <dbReference type="ARBA" id="ARBA00022737"/>
    </source>
</evidence>
<feature type="region of interest" description="Disordered" evidence="7">
    <location>
        <begin position="684"/>
        <end position="719"/>
    </location>
</feature>
<dbReference type="AlphaFoldDB" id="A0A0C3F969"/>
<evidence type="ECO:0000313" key="9">
    <source>
        <dbReference type="EMBL" id="KIM81165.1"/>
    </source>
</evidence>
<accession>A0A0C3F969</accession>
<feature type="coiled-coil region" evidence="6">
    <location>
        <begin position="773"/>
        <end position="804"/>
    </location>
</feature>
<evidence type="ECO:0000256" key="5">
    <source>
        <dbReference type="PROSITE-ProRule" id="PRU00176"/>
    </source>
</evidence>
<feature type="domain" description="RRM" evidence="8">
    <location>
        <begin position="453"/>
        <end position="565"/>
    </location>
</feature>
<keyword evidence="3 5" id="KW-0694">RNA-binding</keyword>
<dbReference type="PROSITE" id="PS50102">
    <property type="entry name" value="RRM"/>
    <property type="match status" value="4"/>
</dbReference>
<dbReference type="PANTHER" id="PTHR48039:SF5">
    <property type="entry name" value="RNA-BINDING PROTEIN 28"/>
    <property type="match status" value="1"/>
</dbReference>
<dbReference type="Gene3D" id="3.30.70.330">
    <property type="match status" value="4"/>
</dbReference>
<dbReference type="InterPro" id="IPR034808">
    <property type="entry name" value="Nop4p_RRM3"/>
</dbReference>
<name>A0A0C3F969_PILCF</name>
<feature type="region of interest" description="Disordered" evidence="7">
    <location>
        <begin position="373"/>
        <end position="454"/>
    </location>
</feature>
<evidence type="ECO:0000256" key="7">
    <source>
        <dbReference type="SAM" id="MobiDB-lite"/>
    </source>
</evidence>
<feature type="compositionally biased region" description="Acidic residues" evidence="7">
    <location>
        <begin position="397"/>
        <end position="412"/>
    </location>
</feature>
<feature type="region of interest" description="Disordered" evidence="7">
    <location>
        <begin position="106"/>
        <end position="129"/>
    </location>
</feature>
<comment type="subcellular location">
    <subcellularLocation>
        <location evidence="1">Nucleus</location>
    </subcellularLocation>
</comment>
<feature type="domain" description="RRM" evidence="8">
    <location>
        <begin position="136"/>
        <end position="215"/>
    </location>
</feature>
<feature type="compositionally biased region" description="Basic residues" evidence="7">
    <location>
        <begin position="891"/>
        <end position="905"/>
    </location>
</feature>
<feature type="region of interest" description="Disordered" evidence="7">
    <location>
        <begin position="321"/>
        <end position="360"/>
    </location>
</feature>
<dbReference type="SUPFAM" id="SSF54928">
    <property type="entry name" value="RNA-binding domain, RBD"/>
    <property type="match status" value="2"/>
</dbReference>
<evidence type="ECO:0000256" key="1">
    <source>
        <dbReference type="ARBA" id="ARBA00004123"/>
    </source>
</evidence>
<feature type="compositionally biased region" description="Basic and acidic residues" evidence="7">
    <location>
        <begin position="106"/>
        <end position="117"/>
    </location>
</feature>